<dbReference type="AlphaFoldDB" id="A0A2J8JGB9"/>
<evidence type="ECO:0000313" key="1">
    <source>
        <dbReference type="EMBL" id="PNI21814.1"/>
    </source>
</evidence>
<feature type="non-terminal residue" evidence="1">
    <location>
        <position position="1"/>
    </location>
</feature>
<proteinExistence type="predicted"/>
<organism evidence="1 2">
    <name type="scientific">Pan troglodytes</name>
    <name type="common">Chimpanzee</name>
    <dbReference type="NCBI Taxonomy" id="9598"/>
    <lineage>
        <taxon>Eukaryota</taxon>
        <taxon>Metazoa</taxon>
        <taxon>Chordata</taxon>
        <taxon>Craniata</taxon>
        <taxon>Vertebrata</taxon>
        <taxon>Euteleostomi</taxon>
        <taxon>Mammalia</taxon>
        <taxon>Eutheria</taxon>
        <taxon>Euarchontoglires</taxon>
        <taxon>Primates</taxon>
        <taxon>Haplorrhini</taxon>
        <taxon>Catarrhini</taxon>
        <taxon>Hominidae</taxon>
        <taxon>Pan</taxon>
    </lineage>
</organism>
<reference evidence="1 2" key="1">
    <citation type="submission" date="2017-12" db="EMBL/GenBank/DDBJ databases">
        <title>High-resolution comparative analysis of great ape genomes.</title>
        <authorList>
            <person name="Pollen A."/>
            <person name="Hastie A."/>
            <person name="Hormozdiari F."/>
            <person name="Dougherty M."/>
            <person name="Liu R."/>
            <person name="Chaisson M."/>
            <person name="Hoppe E."/>
            <person name="Hill C."/>
            <person name="Pang A."/>
            <person name="Hillier L."/>
            <person name="Baker C."/>
            <person name="Armstrong J."/>
            <person name="Shendure J."/>
            <person name="Paten B."/>
            <person name="Wilson R."/>
            <person name="Chao H."/>
            <person name="Schneider V."/>
            <person name="Ventura M."/>
            <person name="Kronenberg Z."/>
            <person name="Murali S."/>
            <person name="Gordon D."/>
            <person name="Cantsilieris S."/>
            <person name="Munson K."/>
            <person name="Nelson B."/>
            <person name="Raja A."/>
            <person name="Underwood J."/>
            <person name="Diekhans M."/>
            <person name="Fiddes I."/>
            <person name="Haussler D."/>
            <person name="Eichler E."/>
        </authorList>
    </citation>
    <scope>NUCLEOTIDE SEQUENCE [LARGE SCALE GENOMIC DNA]</scope>
    <source>
        <strain evidence="1">Yerkes chimp pedigree #C0471</strain>
    </source>
</reference>
<dbReference type="Proteomes" id="UP000236370">
    <property type="component" value="Unassembled WGS sequence"/>
</dbReference>
<name>A0A2J8JGB9_PANTR</name>
<dbReference type="EMBL" id="NBAG03000462">
    <property type="protein sequence ID" value="PNI21814.1"/>
    <property type="molecule type" value="Genomic_DNA"/>
</dbReference>
<sequence length="78" mass="8652">GRLSKDFCAREFEALRSCFAAAVGQEDAGGRLLGGTLSFTPVCCHGCRALVLMAPGGTYRMPRAERKWEWRRCDVPRC</sequence>
<protein>
    <submittedName>
        <fullName evidence="1">NDUFAF8 isoform 2</fullName>
    </submittedName>
</protein>
<gene>
    <name evidence="1" type="ORF">CK820_G0048008</name>
</gene>
<evidence type="ECO:0000313" key="2">
    <source>
        <dbReference type="Proteomes" id="UP000236370"/>
    </source>
</evidence>
<accession>A0A2J8JGB9</accession>
<comment type="caution">
    <text evidence="1">The sequence shown here is derived from an EMBL/GenBank/DDBJ whole genome shotgun (WGS) entry which is preliminary data.</text>
</comment>